<keyword evidence="9" id="KW-1185">Reference proteome</keyword>
<dbReference type="Proteomes" id="UP001224682">
    <property type="component" value="Unassembled WGS sequence"/>
</dbReference>
<evidence type="ECO:0000256" key="3">
    <source>
        <dbReference type="ARBA" id="ARBA00023004"/>
    </source>
</evidence>
<evidence type="ECO:0000256" key="2">
    <source>
        <dbReference type="ARBA" id="ARBA00022723"/>
    </source>
</evidence>
<evidence type="ECO:0000259" key="7">
    <source>
        <dbReference type="PROSITE" id="PS51296"/>
    </source>
</evidence>
<dbReference type="PANTHER" id="PTHR21496:SF0">
    <property type="entry name" value="RIESKE DOMAIN-CONTAINING PROTEIN"/>
    <property type="match status" value="1"/>
</dbReference>
<dbReference type="Gene3D" id="2.102.10.10">
    <property type="entry name" value="Rieske [2Fe-2S] iron-sulphur domain"/>
    <property type="match status" value="1"/>
</dbReference>
<name>A0ABU0BG77_9HYPH</name>
<dbReference type="EMBL" id="JAUSUI010000010">
    <property type="protein sequence ID" value="MDQ0304844.1"/>
    <property type="molecule type" value="Genomic_DNA"/>
</dbReference>
<keyword evidence="1" id="KW-0001">2Fe-2S</keyword>
<proteinExistence type="inferred from homology"/>
<comment type="caution">
    <text evidence="8">The sequence shown here is derived from an EMBL/GenBank/DDBJ whole genome shotgun (WGS) entry which is preliminary data.</text>
</comment>
<dbReference type="PROSITE" id="PS51296">
    <property type="entry name" value="RIESKE"/>
    <property type="match status" value="1"/>
</dbReference>
<protein>
    <submittedName>
        <fullName evidence="8">Nitrite reductase/ring-hydroxylating ferredoxin subunit</fullName>
    </submittedName>
</protein>
<evidence type="ECO:0000256" key="1">
    <source>
        <dbReference type="ARBA" id="ARBA00022714"/>
    </source>
</evidence>
<dbReference type="SUPFAM" id="SSF50022">
    <property type="entry name" value="ISP domain"/>
    <property type="match status" value="1"/>
</dbReference>
<keyword evidence="4" id="KW-0411">Iron-sulfur</keyword>
<evidence type="ECO:0000256" key="5">
    <source>
        <dbReference type="ARBA" id="ARBA00034078"/>
    </source>
</evidence>
<accession>A0ABU0BG77</accession>
<dbReference type="RefSeq" id="WP_307022366.1">
    <property type="nucleotide sequence ID" value="NZ_JAUSUI010000010.1"/>
</dbReference>
<reference evidence="8 9" key="1">
    <citation type="submission" date="2023-07" db="EMBL/GenBank/DDBJ databases">
        <title>Genomic Encyclopedia of Type Strains, Phase IV (KMG-IV): sequencing the most valuable type-strain genomes for metagenomic binning, comparative biology and taxonomic classification.</title>
        <authorList>
            <person name="Goeker M."/>
        </authorList>
    </citation>
    <scope>NUCLEOTIDE SEQUENCE [LARGE SCALE GENOMIC DNA]</scope>
    <source>
        <strain evidence="8 9">DSM 2457</strain>
    </source>
</reference>
<dbReference type="CDD" id="cd03467">
    <property type="entry name" value="Rieske"/>
    <property type="match status" value="1"/>
</dbReference>
<dbReference type="Pfam" id="PF00355">
    <property type="entry name" value="Rieske"/>
    <property type="match status" value="1"/>
</dbReference>
<dbReference type="PANTHER" id="PTHR21496">
    <property type="entry name" value="FERREDOXIN-RELATED"/>
    <property type="match status" value="1"/>
</dbReference>
<gene>
    <name evidence="8" type="ORF">J2S75_003894</name>
</gene>
<feature type="domain" description="Rieske" evidence="7">
    <location>
        <begin position="4"/>
        <end position="118"/>
    </location>
</feature>
<keyword evidence="3" id="KW-0408">Iron</keyword>
<comment type="cofactor">
    <cofactor evidence="5">
        <name>[2Fe-2S] cluster</name>
        <dbReference type="ChEBI" id="CHEBI:190135"/>
    </cofactor>
</comment>
<keyword evidence="2" id="KW-0479">Metal-binding</keyword>
<dbReference type="InterPro" id="IPR017941">
    <property type="entry name" value="Rieske_2Fe-2S"/>
</dbReference>
<organism evidence="8 9">
    <name type="scientific">Ancylobacter polymorphus</name>
    <dbReference type="NCBI Taxonomy" id="223390"/>
    <lineage>
        <taxon>Bacteria</taxon>
        <taxon>Pseudomonadati</taxon>
        <taxon>Pseudomonadota</taxon>
        <taxon>Alphaproteobacteria</taxon>
        <taxon>Hyphomicrobiales</taxon>
        <taxon>Xanthobacteraceae</taxon>
        <taxon>Ancylobacter</taxon>
    </lineage>
</organism>
<evidence type="ECO:0000256" key="6">
    <source>
        <dbReference type="ARBA" id="ARBA00038001"/>
    </source>
</evidence>
<evidence type="ECO:0000256" key="4">
    <source>
        <dbReference type="ARBA" id="ARBA00023014"/>
    </source>
</evidence>
<sequence>MEELYVAKSSELGEGERKLIKHGGLEIGVLRANGRLRAILNVCPHQGGPVCEGMMIHRVEEIIGAGHEYRGMRYTDDLHLVCPWHGWEFLIETGRCAGDGAKSLRVFPVQERDGAIYVVV</sequence>
<evidence type="ECO:0000313" key="8">
    <source>
        <dbReference type="EMBL" id="MDQ0304844.1"/>
    </source>
</evidence>
<dbReference type="InterPro" id="IPR036922">
    <property type="entry name" value="Rieske_2Fe-2S_sf"/>
</dbReference>
<evidence type="ECO:0000313" key="9">
    <source>
        <dbReference type="Proteomes" id="UP001224682"/>
    </source>
</evidence>
<comment type="similarity">
    <text evidence="6">Belongs to the bacterial ring-hydroxylating dioxygenase ferredoxin component family.</text>
</comment>